<sequence>MRISAAKPHWIERRSCSGWADRRARRGGRAHILRRVDDLLLHVLRYIHLVGFAVLLGGAVAQYLSGTLRINQAMLWGSIIQLASGIALAAPLRPEGDEPPVAKLVVKLLLAVMIFVMVFFSRRRAQVNKGHFLAIIVLTLVTAAVGTFWR</sequence>
<reference evidence="2" key="1">
    <citation type="submission" date="2021-01" db="EMBL/GenBank/DDBJ databases">
        <title>Whole genome shotgun sequence of Virgisporangium ochraceum NBRC 16418.</title>
        <authorList>
            <person name="Komaki H."/>
            <person name="Tamura T."/>
        </authorList>
    </citation>
    <scope>NUCLEOTIDE SEQUENCE</scope>
    <source>
        <strain evidence="2">NBRC 16418</strain>
    </source>
</reference>
<name>A0A8J4EFQ4_9ACTN</name>
<keyword evidence="3" id="KW-1185">Reference proteome</keyword>
<gene>
    <name evidence="2" type="ORF">Voc01_052490</name>
</gene>
<dbReference type="Proteomes" id="UP000635606">
    <property type="component" value="Unassembled WGS sequence"/>
</dbReference>
<organism evidence="2 3">
    <name type="scientific">Virgisporangium ochraceum</name>
    <dbReference type="NCBI Taxonomy" id="65505"/>
    <lineage>
        <taxon>Bacteria</taxon>
        <taxon>Bacillati</taxon>
        <taxon>Actinomycetota</taxon>
        <taxon>Actinomycetes</taxon>
        <taxon>Micromonosporales</taxon>
        <taxon>Micromonosporaceae</taxon>
        <taxon>Virgisporangium</taxon>
    </lineage>
</organism>
<comment type="caution">
    <text evidence="2">The sequence shown here is derived from an EMBL/GenBank/DDBJ whole genome shotgun (WGS) entry which is preliminary data.</text>
</comment>
<feature type="transmembrane region" description="Helical" evidence="1">
    <location>
        <begin position="43"/>
        <end position="61"/>
    </location>
</feature>
<feature type="transmembrane region" description="Helical" evidence="1">
    <location>
        <begin position="132"/>
        <end position="149"/>
    </location>
</feature>
<dbReference type="EMBL" id="BOPH01000078">
    <property type="protein sequence ID" value="GIJ70332.1"/>
    <property type="molecule type" value="Genomic_DNA"/>
</dbReference>
<evidence type="ECO:0000256" key="1">
    <source>
        <dbReference type="SAM" id="Phobius"/>
    </source>
</evidence>
<proteinExistence type="predicted"/>
<keyword evidence="1" id="KW-0472">Membrane</keyword>
<protein>
    <submittedName>
        <fullName evidence="2">Uncharacterized protein</fullName>
    </submittedName>
</protein>
<feature type="transmembrane region" description="Helical" evidence="1">
    <location>
        <begin position="104"/>
        <end position="120"/>
    </location>
</feature>
<keyword evidence="1" id="KW-1133">Transmembrane helix</keyword>
<evidence type="ECO:0000313" key="2">
    <source>
        <dbReference type="EMBL" id="GIJ70332.1"/>
    </source>
</evidence>
<evidence type="ECO:0000313" key="3">
    <source>
        <dbReference type="Proteomes" id="UP000635606"/>
    </source>
</evidence>
<keyword evidence="1" id="KW-0812">Transmembrane</keyword>
<feature type="transmembrane region" description="Helical" evidence="1">
    <location>
        <begin position="73"/>
        <end position="92"/>
    </location>
</feature>
<accession>A0A8J4EFQ4</accession>
<dbReference type="AlphaFoldDB" id="A0A8J4EFQ4"/>